<proteinExistence type="predicted"/>
<comment type="caution">
    <text evidence="2">The sequence shown here is derived from an EMBL/GenBank/DDBJ whole genome shotgun (WGS) entry which is preliminary data.</text>
</comment>
<evidence type="ECO:0000313" key="2">
    <source>
        <dbReference type="EMBL" id="MCJ2186494.1"/>
    </source>
</evidence>
<dbReference type="RefSeq" id="WP_243918926.1">
    <property type="nucleotide sequence ID" value="NZ_JALHLG010000005.1"/>
</dbReference>
<keyword evidence="3" id="KW-1185">Reference proteome</keyword>
<dbReference type="SUPFAM" id="SSF69255">
    <property type="entry name" value="gp5 N-terminal domain-like"/>
    <property type="match status" value="1"/>
</dbReference>
<organism evidence="2 3">
    <name type="scientific">Novosphingobium beihaiensis</name>
    <dbReference type="NCBI Taxonomy" id="2930389"/>
    <lineage>
        <taxon>Bacteria</taxon>
        <taxon>Pseudomonadati</taxon>
        <taxon>Pseudomonadota</taxon>
        <taxon>Alphaproteobacteria</taxon>
        <taxon>Sphingomonadales</taxon>
        <taxon>Sphingomonadaceae</taxon>
        <taxon>Novosphingobium</taxon>
    </lineage>
</organism>
<sequence length="232" mass="23993">MNDEVDIKGRYATAESWRSGVHLALVTDVADPQSLGRVKVHLPAIDPEAEAAIWARVAVPFAGDNFGAFFLPDAGTEVLVAFTAGDAGAPVVIGNFWNGAAAVPEQIGGSSIDRWTMTGKNGTRIAIVEESSGQETVEIETPNGVKAKITDSGGGKITLKAGGQSIKLSPGGIKITSASQVEITGSSMITLSAPMVQIDSPFTQASGMLQCDTLFTNSVISPSYTPGAGNVW</sequence>
<evidence type="ECO:0000259" key="1">
    <source>
        <dbReference type="Pfam" id="PF04717"/>
    </source>
</evidence>
<dbReference type="EMBL" id="JALHLG010000005">
    <property type="protein sequence ID" value="MCJ2186494.1"/>
    <property type="molecule type" value="Genomic_DNA"/>
</dbReference>
<feature type="domain" description="Gp5/Type VI secretion system Vgr protein OB-fold" evidence="1">
    <location>
        <begin position="23"/>
        <end position="97"/>
    </location>
</feature>
<protein>
    <submittedName>
        <fullName evidence="2">Phage baseplate assembly protein V</fullName>
    </submittedName>
</protein>
<dbReference type="InterPro" id="IPR037026">
    <property type="entry name" value="Vgr_OB-fold_dom_sf"/>
</dbReference>
<dbReference type="Proteomes" id="UP001202281">
    <property type="component" value="Unassembled WGS sequence"/>
</dbReference>
<name>A0ABT0BP54_9SPHN</name>
<dbReference type="InterPro" id="IPR006531">
    <property type="entry name" value="Gp5/Vgr_OB"/>
</dbReference>
<evidence type="ECO:0000313" key="3">
    <source>
        <dbReference type="Proteomes" id="UP001202281"/>
    </source>
</evidence>
<accession>A0ABT0BP54</accession>
<gene>
    <name evidence="2" type="ORF">MTR66_06670</name>
</gene>
<dbReference type="Gene3D" id="2.40.50.230">
    <property type="entry name" value="Gp5 N-terminal domain"/>
    <property type="match status" value="1"/>
</dbReference>
<reference evidence="2 3" key="1">
    <citation type="submission" date="2022-04" db="EMBL/GenBank/DDBJ databases">
        <title>Identification of a novel bacterium isolated from mangrove sediments.</title>
        <authorList>
            <person name="Pan X."/>
        </authorList>
    </citation>
    <scope>NUCLEOTIDE SEQUENCE [LARGE SCALE GENOMIC DNA]</scope>
    <source>
        <strain evidence="2 3">B2638</strain>
    </source>
</reference>
<dbReference type="Pfam" id="PF04717">
    <property type="entry name" value="Phage_base_V"/>
    <property type="match status" value="1"/>
</dbReference>